<dbReference type="EMBL" id="JAHTBI010000114">
    <property type="protein sequence ID" value="MBV6290167.1"/>
    <property type="molecule type" value="Genomic_DNA"/>
</dbReference>
<dbReference type="Proteomes" id="UP001106592">
    <property type="component" value="Unassembled WGS sequence"/>
</dbReference>
<dbReference type="GO" id="GO:0071111">
    <property type="term" value="F:cyclic-guanylate-specific phosphodiesterase activity"/>
    <property type="evidence" value="ECO:0007669"/>
    <property type="project" value="InterPro"/>
</dbReference>
<dbReference type="PANTHER" id="PTHR33121:SF19">
    <property type="entry name" value="CYCLIC DI-GMP PHOSPHODIESTERASE PA2567"/>
    <property type="match status" value="1"/>
</dbReference>
<dbReference type="InterPro" id="IPR050706">
    <property type="entry name" value="Cyclic-di-GMP_PDE-like"/>
</dbReference>
<gene>
    <name evidence="2" type="ORF">KUO17_24620</name>
</gene>
<name>A0A9Q2XN85_9PSED</name>
<dbReference type="SMART" id="SM00052">
    <property type="entry name" value="EAL"/>
    <property type="match status" value="1"/>
</dbReference>
<dbReference type="AlphaFoldDB" id="A0A9Q2XN85"/>
<proteinExistence type="predicted"/>
<sequence length="596" mass="66373">MLNTHPPYPINEALRQQAVNELRGLEHSDDEVFELIVGLAAAHFAAPIVLISIVDEQRQWFSARVGLDATQTPRNVSFCAHALSHSEVLEIEDACQDERFRDNPLVTGAPGIRYYAGAPLVTAQGLGLGTLCIIDTQPRPAMSLTERAVLQRYAQLVMRRIEGLRCEVYVDAPTGLLNRTRIEQDIVHCPSPGEDRWLVAVDTMTPTFLNDIVKALGYSFMQALVLALKQRLLQRLPPECALYRISPTRFAFFWPLGEPVAPLCTALARDFDMPVSAQGIPLKLEVTLGLLNLGSYRDNRSDALRTVITAAEDARTRGVAWCEYQPELDAAQQRAFLLLTSLAQAIHLNDQLSLVYQPRIDLKTGACTSVEALLRWEHPTLGWIGPAEFIPLAEKTALIRPLSTWVLHAAIRQVSAWRKQSLGIKVAINVTAQDVSGPAFIDLMFELMARHDVDPGSFELEFTESALIANPQEVSRQLQRVRAAGIDVAIDDFGTGYSNWTYLRQLPATTVKLDQSLIRNIHSEEKDKRVVQTLISLAKKLRYRVVAEGIETVEQLSAVREWGCDEAQGYLIAMPMTQEQLLAWFSTDCGTAERSA</sequence>
<organism evidence="2 3">
    <name type="scientific">Pseudomonas aegrilactucae</name>
    <dbReference type="NCBI Taxonomy" id="2854028"/>
    <lineage>
        <taxon>Bacteria</taxon>
        <taxon>Pseudomonadati</taxon>
        <taxon>Pseudomonadota</taxon>
        <taxon>Gammaproteobacteria</taxon>
        <taxon>Pseudomonadales</taxon>
        <taxon>Pseudomonadaceae</taxon>
        <taxon>Pseudomonas</taxon>
    </lineage>
</organism>
<dbReference type="PROSITE" id="PS50883">
    <property type="entry name" value="EAL"/>
    <property type="match status" value="1"/>
</dbReference>
<feature type="domain" description="EAL" evidence="1">
    <location>
        <begin position="335"/>
        <end position="589"/>
    </location>
</feature>
<dbReference type="InterPro" id="IPR003018">
    <property type="entry name" value="GAF"/>
</dbReference>
<evidence type="ECO:0000313" key="2">
    <source>
        <dbReference type="EMBL" id="MBV6290167.1"/>
    </source>
</evidence>
<accession>A0A9Q2XN85</accession>
<dbReference type="PANTHER" id="PTHR33121">
    <property type="entry name" value="CYCLIC DI-GMP PHOSPHODIESTERASE PDEF"/>
    <property type="match status" value="1"/>
</dbReference>
<comment type="caution">
    <text evidence="2">The sequence shown here is derived from an EMBL/GenBank/DDBJ whole genome shotgun (WGS) entry which is preliminary data.</text>
</comment>
<keyword evidence="3" id="KW-1185">Reference proteome</keyword>
<dbReference type="InterPro" id="IPR001633">
    <property type="entry name" value="EAL_dom"/>
</dbReference>
<dbReference type="Pfam" id="PF01590">
    <property type="entry name" value="GAF"/>
    <property type="match status" value="1"/>
</dbReference>
<dbReference type="RefSeq" id="WP_217978168.1">
    <property type="nucleotide sequence ID" value="NZ_JAHTBI010000114.1"/>
</dbReference>
<reference evidence="2" key="2">
    <citation type="journal article" date="2023" name="Plant Pathol.">
        <title>Dismantling and reorganizing Pseudomonas marginalis sensu#lato.</title>
        <authorList>
            <person name="Sawada H."/>
            <person name="Fujikawa T."/>
            <person name="Satou M."/>
        </authorList>
    </citation>
    <scope>NUCLEOTIDE SEQUENCE</scope>
    <source>
        <strain evidence="2">MAFF 301350</strain>
    </source>
</reference>
<evidence type="ECO:0000313" key="3">
    <source>
        <dbReference type="Proteomes" id="UP001106592"/>
    </source>
</evidence>
<dbReference type="CDD" id="cd01948">
    <property type="entry name" value="EAL"/>
    <property type="match status" value="1"/>
</dbReference>
<protein>
    <submittedName>
        <fullName evidence="2">GGDEF and EAL domain-containing protein</fullName>
    </submittedName>
</protein>
<evidence type="ECO:0000259" key="1">
    <source>
        <dbReference type="PROSITE" id="PS50883"/>
    </source>
</evidence>
<dbReference type="Pfam" id="PF00563">
    <property type="entry name" value="EAL"/>
    <property type="match status" value="1"/>
</dbReference>
<reference evidence="2" key="1">
    <citation type="journal article" date="2022" name="Int. J. Syst. Evol. Microbiol.">
        <title>Pseudomonas aegrilactucae sp. nov. and Pseudomonas morbosilactucae sp. nov., pathogens causing bacterial rot of lettuce in Japan.</title>
        <authorList>
            <person name="Sawada H."/>
            <person name="Fujikawa T."/>
            <person name="Satou M."/>
        </authorList>
    </citation>
    <scope>NUCLEOTIDE SEQUENCE</scope>
    <source>
        <strain evidence="2">MAFF 301350</strain>
    </source>
</reference>